<evidence type="ECO:0000313" key="10">
    <source>
        <dbReference type="EMBL" id="CEP21772.1"/>
    </source>
</evidence>
<evidence type="ECO:0000256" key="8">
    <source>
        <dbReference type="ARBA" id="ARBA00023136"/>
    </source>
</evidence>
<evidence type="ECO:0000256" key="9">
    <source>
        <dbReference type="SAM" id="Phobius"/>
    </source>
</evidence>
<evidence type="ECO:0000256" key="5">
    <source>
        <dbReference type="ARBA" id="ARBA00022692"/>
    </source>
</evidence>
<feature type="transmembrane region" description="Helical" evidence="9">
    <location>
        <begin position="245"/>
        <end position="265"/>
    </location>
</feature>
<accession>A0A0H5C2H6</accession>
<proteinExistence type="inferred from homology"/>
<dbReference type="GO" id="GO:0006506">
    <property type="term" value="P:GPI anchor biosynthetic process"/>
    <property type="evidence" value="ECO:0007669"/>
    <property type="project" value="UniProtKB-UniPathway"/>
</dbReference>
<dbReference type="GO" id="GO:0016255">
    <property type="term" value="P:attachment of GPI anchor to protein"/>
    <property type="evidence" value="ECO:0007669"/>
    <property type="project" value="InterPro"/>
</dbReference>
<keyword evidence="5 9" id="KW-0812">Transmembrane</keyword>
<evidence type="ECO:0000313" key="11">
    <source>
        <dbReference type="Proteomes" id="UP000038830"/>
    </source>
</evidence>
<organism evidence="10 11">
    <name type="scientific">Cyberlindnera jadinii (strain ATCC 18201 / CBS 1600 / BCRC 20928 / JCM 3617 / NBRC 0987 / NRRL Y-1542)</name>
    <name type="common">Torula yeast</name>
    <name type="synonym">Candida utilis</name>
    <dbReference type="NCBI Taxonomy" id="983966"/>
    <lineage>
        <taxon>Eukaryota</taxon>
        <taxon>Fungi</taxon>
        <taxon>Dikarya</taxon>
        <taxon>Ascomycota</taxon>
        <taxon>Saccharomycotina</taxon>
        <taxon>Saccharomycetes</taxon>
        <taxon>Phaffomycetales</taxon>
        <taxon>Phaffomycetaceae</taxon>
        <taxon>Cyberlindnera</taxon>
    </lineage>
</organism>
<keyword evidence="7 9" id="KW-1133">Transmembrane helix</keyword>
<dbReference type="AlphaFoldDB" id="A0A0H5C2H6"/>
<feature type="transmembrane region" description="Helical" evidence="9">
    <location>
        <begin position="85"/>
        <end position="102"/>
    </location>
</feature>
<keyword evidence="6" id="KW-0256">Endoplasmic reticulum</keyword>
<dbReference type="UniPathway" id="UPA00196"/>
<comment type="subcellular location">
    <subcellularLocation>
        <location evidence="1">Endoplasmic reticulum membrane</location>
        <topology evidence="1">Multi-pass membrane protein</topology>
    </subcellularLocation>
</comment>
<evidence type="ECO:0008006" key="12">
    <source>
        <dbReference type="Google" id="ProtNLM"/>
    </source>
</evidence>
<dbReference type="InterPro" id="IPR009600">
    <property type="entry name" value="PIG-U"/>
</dbReference>
<dbReference type="Proteomes" id="UP000038830">
    <property type="component" value="Unassembled WGS sequence"/>
</dbReference>
<feature type="transmembrane region" description="Helical" evidence="9">
    <location>
        <begin position="109"/>
        <end position="127"/>
    </location>
</feature>
<evidence type="ECO:0000256" key="6">
    <source>
        <dbReference type="ARBA" id="ARBA00022824"/>
    </source>
</evidence>
<feature type="transmembrane region" description="Helical" evidence="9">
    <location>
        <begin position="344"/>
        <end position="369"/>
    </location>
</feature>
<feature type="transmembrane region" description="Helical" evidence="9">
    <location>
        <begin position="7"/>
        <end position="27"/>
    </location>
</feature>
<evidence type="ECO:0000256" key="1">
    <source>
        <dbReference type="ARBA" id="ARBA00004477"/>
    </source>
</evidence>
<dbReference type="Pfam" id="PF06728">
    <property type="entry name" value="PIG-U"/>
    <property type="match status" value="1"/>
</dbReference>
<dbReference type="PANTHER" id="PTHR13121:SF0">
    <property type="entry name" value="PHOSPHATIDYLINOSITOL GLYCAN ANCHOR BIOSYNTHESIS CLASS U PROTEIN"/>
    <property type="match status" value="1"/>
</dbReference>
<evidence type="ECO:0000256" key="4">
    <source>
        <dbReference type="ARBA" id="ARBA00022502"/>
    </source>
</evidence>
<reference evidence="11" key="1">
    <citation type="journal article" date="2015" name="J. Biotechnol.">
        <title>The structure of the Cyberlindnera jadinii genome and its relation to Candida utilis analyzed by the occurrence of single nucleotide polymorphisms.</title>
        <authorList>
            <person name="Rupp O."/>
            <person name="Brinkrolf K."/>
            <person name="Buerth C."/>
            <person name="Kunigo M."/>
            <person name="Schneider J."/>
            <person name="Jaenicke S."/>
            <person name="Goesmann A."/>
            <person name="Puehler A."/>
            <person name="Jaeger K.-E."/>
            <person name="Ernst J.F."/>
        </authorList>
    </citation>
    <scope>NUCLEOTIDE SEQUENCE [LARGE SCALE GENOMIC DNA]</scope>
    <source>
        <strain evidence="11">ATCC 18201 / CBS 1600 / BCRC 20928 / JCM 3617 / NBRC 0987 / NRRL Y-1542</strain>
    </source>
</reference>
<dbReference type="PANTHER" id="PTHR13121">
    <property type="entry name" value="GPI TRANSAMIDASE COMPONENT PIG-U"/>
    <property type="match status" value="1"/>
</dbReference>
<protein>
    <recommendedName>
        <fullName evidence="12">PIG-U-domain-containing protein</fullName>
    </recommendedName>
</protein>
<comment type="pathway">
    <text evidence="2">Glycolipid biosynthesis; glycosylphosphatidylinositol-anchor biosynthesis.</text>
</comment>
<dbReference type="GO" id="GO:0042765">
    <property type="term" value="C:GPI-anchor transamidase complex"/>
    <property type="evidence" value="ECO:0007669"/>
    <property type="project" value="InterPro"/>
</dbReference>
<gene>
    <name evidence="10" type="ORF">BN1211_1969</name>
</gene>
<feature type="transmembrane region" description="Helical" evidence="9">
    <location>
        <begin position="218"/>
        <end position="239"/>
    </location>
</feature>
<name>A0A0H5C2H6_CYBJN</name>
<keyword evidence="4" id="KW-0337">GPI-anchor biosynthesis</keyword>
<evidence type="ECO:0000256" key="2">
    <source>
        <dbReference type="ARBA" id="ARBA00004687"/>
    </source>
</evidence>
<sequence>MYSRNEILVVVGSVVLRSAISLCLPGVSKTLQSSIQLSTLMTSHASLLEGIYLQELGLDPYDGGLVHQAPLLVSLMSQLQGTYDLLYPLIDAYIVITLIKLAKAKNLKLAPWIVGASYAFNPIAVLANQAKSSMIFTNASIVSALYYAVEGYASLSALWIAIASYLSYTPAFLIIPLTKVVARAGNVLNFISVLILSVGLLIGASYQITGDWKFLNSTYMTVISFSKIAPNMGLWWYFFTEMFEFFIPFYTMVFSLYNVAFVVPIALKIEGLFAFVMTIGWLNFSKPYPELTDLPVYLSLLLILEPCFPYLGYVLLSALLFLHSIILAPIFYHLWIDLGSGNSNFFYAITLAYSLAMATTIGDFLWAYVQMSYHDDHPEEKNVKLSQL</sequence>
<feature type="transmembrane region" description="Helical" evidence="9">
    <location>
        <begin position="187"/>
        <end position="206"/>
    </location>
</feature>
<evidence type="ECO:0000256" key="3">
    <source>
        <dbReference type="ARBA" id="ARBA00010026"/>
    </source>
</evidence>
<keyword evidence="8 9" id="KW-0472">Membrane</keyword>
<dbReference type="EMBL" id="CDQK01000002">
    <property type="protein sequence ID" value="CEP21772.1"/>
    <property type="molecule type" value="Genomic_DNA"/>
</dbReference>
<feature type="transmembrane region" description="Helical" evidence="9">
    <location>
        <begin position="308"/>
        <end position="332"/>
    </location>
</feature>
<evidence type="ECO:0000256" key="7">
    <source>
        <dbReference type="ARBA" id="ARBA00022989"/>
    </source>
</evidence>
<feature type="transmembrane region" description="Helical" evidence="9">
    <location>
        <begin position="156"/>
        <end position="175"/>
    </location>
</feature>
<comment type="similarity">
    <text evidence="3">Belongs to the PIGU family.</text>
</comment>